<sequence>MEAEPKAGTPASMRVALVYDMDACRGPTGVTRHALAQLERLAKRPEVALTVVSGRISEPDGLVYWEGLGSLPRRELPVRTRDALRWWRLSSWPPIELWSREVDWVYCPSEYAVPTRKARRAVTSHDVLQNLRSHPKFRQRLAQTFGQADLIFSVSRFNTEKLLEAFPECQGRVEYVPNGAEDLFFEPATESERAAVRADLELPGKVPYLISVANFQPRKNLVRLIRAAGRLPEVARGDLALVLLGTGSDSEAHLVRESITALGPRAVVRIPGYRQGKMLRAAYAEATALVFPSLCESFGIPAVEAMAQGIPVALADSTALPEIGGAAAWYFDPEDEESLLAALRDLLDQSDERARRALLGREIAESYRWQAANDLLVNALASRRGSR</sequence>
<evidence type="ECO:0000256" key="1">
    <source>
        <dbReference type="ARBA" id="ARBA00022679"/>
    </source>
</evidence>
<dbReference type="GO" id="GO:0009103">
    <property type="term" value="P:lipopolysaccharide biosynthetic process"/>
    <property type="evidence" value="ECO:0007669"/>
    <property type="project" value="TreeGrafter"/>
</dbReference>
<dbReference type="InterPro" id="IPR001296">
    <property type="entry name" value="Glyco_trans_1"/>
</dbReference>
<dbReference type="RefSeq" id="WP_406697819.1">
    <property type="nucleotide sequence ID" value="NZ_CP155447.1"/>
</dbReference>
<feature type="domain" description="Glycosyl transferase family 1" evidence="2">
    <location>
        <begin position="195"/>
        <end position="355"/>
    </location>
</feature>
<dbReference type="SUPFAM" id="SSF53756">
    <property type="entry name" value="UDP-Glycosyltransferase/glycogen phosphorylase"/>
    <property type="match status" value="1"/>
</dbReference>
<dbReference type="Pfam" id="PF13439">
    <property type="entry name" value="Glyco_transf_4"/>
    <property type="match status" value="1"/>
</dbReference>
<dbReference type="CDD" id="cd03809">
    <property type="entry name" value="GT4_MtfB-like"/>
    <property type="match status" value="1"/>
</dbReference>
<dbReference type="Gene3D" id="3.40.50.2000">
    <property type="entry name" value="Glycogen Phosphorylase B"/>
    <property type="match status" value="2"/>
</dbReference>
<evidence type="ECO:0000259" key="2">
    <source>
        <dbReference type="Pfam" id="PF00534"/>
    </source>
</evidence>
<evidence type="ECO:0000259" key="3">
    <source>
        <dbReference type="Pfam" id="PF13439"/>
    </source>
</evidence>
<keyword evidence="1" id="KW-0808">Transferase</keyword>
<evidence type="ECO:0000313" key="4">
    <source>
        <dbReference type="EMBL" id="XBH05013.1"/>
    </source>
</evidence>
<dbReference type="InterPro" id="IPR028098">
    <property type="entry name" value="Glyco_trans_4-like_N"/>
</dbReference>
<name>A0AAU7CIW4_9BACT</name>
<proteinExistence type="predicted"/>
<dbReference type="PANTHER" id="PTHR46401">
    <property type="entry name" value="GLYCOSYLTRANSFERASE WBBK-RELATED"/>
    <property type="match status" value="1"/>
</dbReference>
<reference evidence="4" key="1">
    <citation type="submission" date="2024-05" db="EMBL/GenBank/DDBJ databases">
        <title>Planctomycetes of the genus Singulisphaera possess chitinolytic capabilities.</title>
        <authorList>
            <person name="Ivanova A."/>
        </authorList>
    </citation>
    <scope>NUCLEOTIDE SEQUENCE</scope>
    <source>
        <strain evidence="4">Ch08T</strain>
    </source>
</reference>
<accession>A0AAU7CIW4</accession>
<organism evidence="4">
    <name type="scientific">Singulisphaera sp. Ch08</name>
    <dbReference type="NCBI Taxonomy" id="3120278"/>
    <lineage>
        <taxon>Bacteria</taxon>
        <taxon>Pseudomonadati</taxon>
        <taxon>Planctomycetota</taxon>
        <taxon>Planctomycetia</taxon>
        <taxon>Isosphaerales</taxon>
        <taxon>Isosphaeraceae</taxon>
        <taxon>Singulisphaera</taxon>
    </lineage>
</organism>
<feature type="domain" description="Glycosyltransferase subfamily 4-like N-terminal" evidence="3">
    <location>
        <begin position="28"/>
        <end position="180"/>
    </location>
</feature>
<gene>
    <name evidence="4" type="ORF">V5E97_03060</name>
</gene>
<dbReference type="Pfam" id="PF00534">
    <property type="entry name" value="Glycos_transf_1"/>
    <property type="match status" value="1"/>
</dbReference>
<dbReference type="AlphaFoldDB" id="A0AAU7CIW4"/>
<dbReference type="PANTHER" id="PTHR46401:SF2">
    <property type="entry name" value="GLYCOSYLTRANSFERASE WBBK-RELATED"/>
    <property type="match status" value="1"/>
</dbReference>
<dbReference type="GO" id="GO:0016757">
    <property type="term" value="F:glycosyltransferase activity"/>
    <property type="evidence" value="ECO:0007669"/>
    <property type="project" value="InterPro"/>
</dbReference>
<protein>
    <submittedName>
        <fullName evidence="4">Glycosyltransferase family 1 protein</fullName>
    </submittedName>
</protein>
<dbReference type="EMBL" id="CP155447">
    <property type="protein sequence ID" value="XBH05013.1"/>
    <property type="molecule type" value="Genomic_DNA"/>
</dbReference>